<keyword evidence="1" id="KW-0732">Signal</keyword>
<dbReference type="Proteomes" id="UP000763557">
    <property type="component" value="Unassembled WGS sequence"/>
</dbReference>
<feature type="domain" description="DUF4232" evidence="2">
    <location>
        <begin position="29"/>
        <end position="164"/>
    </location>
</feature>
<gene>
    <name evidence="3" type="ORF">GC106_26300</name>
</gene>
<dbReference type="RefSeq" id="WP_173129367.1">
    <property type="nucleotide sequence ID" value="NZ_JAAATY010000006.1"/>
</dbReference>
<dbReference type="InterPro" id="IPR025326">
    <property type="entry name" value="DUF4232"/>
</dbReference>
<dbReference type="Pfam" id="PF14016">
    <property type="entry name" value="DUF4232"/>
    <property type="match status" value="1"/>
</dbReference>
<protein>
    <recommendedName>
        <fullName evidence="2">DUF4232 domain-containing protein</fullName>
    </recommendedName>
</protein>
<accession>A0ABX2F265</accession>
<sequence length="170" mass="17712">MRHLIILTTLLLTACGSPPPPAPPPPAPAPKLVIQLGAVDAAMGLRSLDIQLTNQGTAPAQINGYADIRILDHNRQPIDAHIGHGTAGVATVEGFDAPPQPITLEPGHTVHAGLLWRNLVTQTDRKATQGAYLDIAPAPGQAFQTVEPDGGIDLGNTTTLGLSAWKTITP</sequence>
<evidence type="ECO:0000313" key="3">
    <source>
        <dbReference type="EMBL" id="NRN65419.1"/>
    </source>
</evidence>
<comment type="caution">
    <text evidence="3">The sequence shown here is derived from an EMBL/GenBank/DDBJ whole genome shotgun (WGS) entry which is preliminary data.</text>
</comment>
<feature type="chain" id="PRO_5045146502" description="DUF4232 domain-containing protein" evidence="1">
    <location>
        <begin position="23"/>
        <end position="170"/>
    </location>
</feature>
<reference evidence="3 4" key="1">
    <citation type="submission" date="2020-01" db="EMBL/GenBank/DDBJ databases">
        <title>Kibdelosporangium persica a novel Actinomycetes from a hot desert in Iran.</title>
        <authorList>
            <person name="Safaei N."/>
            <person name="Zaburannyi N."/>
            <person name="Mueller R."/>
            <person name="Wink J."/>
        </authorList>
    </citation>
    <scope>NUCLEOTIDE SEQUENCE [LARGE SCALE GENOMIC DNA]</scope>
    <source>
        <strain evidence="3 4">4NS15</strain>
    </source>
</reference>
<evidence type="ECO:0000259" key="2">
    <source>
        <dbReference type="Pfam" id="PF14016"/>
    </source>
</evidence>
<organism evidence="3 4">
    <name type="scientific">Kibdelosporangium persicum</name>
    <dbReference type="NCBI Taxonomy" id="2698649"/>
    <lineage>
        <taxon>Bacteria</taxon>
        <taxon>Bacillati</taxon>
        <taxon>Actinomycetota</taxon>
        <taxon>Actinomycetes</taxon>
        <taxon>Pseudonocardiales</taxon>
        <taxon>Pseudonocardiaceae</taxon>
        <taxon>Kibdelosporangium</taxon>
    </lineage>
</organism>
<evidence type="ECO:0000256" key="1">
    <source>
        <dbReference type="SAM" id="SignalP"/>
    </source>
</evidence>
<dbReference type="EMBL" id="JAAATY010000006">
    <property type="protein sequence ID" value="NRN65419.1"/>
    <property type="molecule type" value="Genomic_DNA"/>
</dbReference>
<feature type="signal peptide" evidence="1">
    <location>
        <begin position="1"/>
        <end position="22"/>
    </location>
</feature>
<keyword evidence="4" id="KW-1185">Reference proteome</keyword>
<dbReference type="PROSITE" id="PS51257">
    <property type="entry name" value="PROKAR_LIPOPROTEIN"/>
    <property type="match status" value="1"/>
</dbReference>
<proteinExistence type="predicted"/>
<evidence type="ECO:0000313" key="4">
    <source>
        <dbReference type="Proteomes" id="UP000763557"/>
    </source>
</evidence>
<name>A0ABX2F265_9PSEU</name>